<protein>
    <submittedName>
        <fullName evidence="1">Uncharacterized protein</fullName>
    </submittedName>
</protein>
<dbReference type="AlphaFoldDB" id="A0A117LU20"/>
<organism evidence="1 2">
    <name type="scientific">candidate division WS6 bacterium 36_33</name>
    <dbReference type="NCBI Taxonomy" id="1641388"/>
    <lineage>
        <taxon>Bacteria</taxon>
        <taxon>Candidatus Dojkabacteria</taxon>
    </lineage>
</organism>
<evidence type="ECO:0000313" key="1">
    <source>
        <dbReference type="EMBL" id="KUK67344.1"/>
    </source>
</evidence>
<sequence length="105" mass="12291">MAKNVDYKKRVTRQITFPKKLMDSIESKAKTYGYTFPQYVRYVLTKDIEKKDFYLGPTEYIDDEELAESIRKGIKEYEEGKTVTLRSKKEIHRIGGHSGGSKVYK</sequence>
<comment type="caution">
    <text evidence="1">The sequence shown here is derived from an EMBL/GenBank/DDBJ whole genome shotgun (WGS) entry which is preliminary data.</text>
</comment>
<gene>
    <name evidence="1" type="ORF">XD87_0175</name>
</gene>
<dbReference type="Proteomes" id="UP000053469">
    <property type="component" value="Unassembled WGS sequence"/>
</dbReference>
<dbReference type="EMBL" id="LGGI01000017">
    <property type="protein sequence ID" value="KUK67344.1"/>
    <property type="molecule type" value="Genomic_DNA"/>
</dbReference>
<name>A0A117LU20_9BACT</name>
<proteinExistence type="predicted"/>
<reference evidence="2" key="1">
    <citation type="journal article" date="2015" name="MBio">
        <title>Genome-Resolved Metagenomic Analysis Reveals Roles for Candidate Phyla and Other Microbial Community Members in Biogeochemical Transformations in Oil Reservoirs.</title>
        <authorList>
            <person name="Hu P."/>
            <person name="Tom L."/>
            <person name="Singh A."/>
            <person name="Thomas B.C."/>
            <person name="Baker B.J."/>
            <person name="Piceno Y.M."/>
            <person name="Andersen G.L."/>
            <person name="Banfield J.F."/>
        </authorList>
    </citation>
    <scope>NUCLEOTIDE SEQUENCE [LARGE SCALE GENOMIC DNA]</scope>
</reference>
<accession>A0A117LU20</accession>
<evidence type="ECO:0000313" key="2">
    <source>
        <dbReference type="Proteomes" id="UP000053469"/>
    </source>
</evidence>